<dbReference type="Pfam" id="PF00440">
    <property type="entry name" value="TetR_N"/>
    <property type="match status" value="1"/>
</dbReference>
<evidence type="ECO:0000256" key="4">
    <source>
        <dbReference type="PROSITE-ProRule" id="PRU00335"/>
    </source>
</evidence>
<evidence type="ECO:0000313" key="6">
    <source>
        <dbReference type="EMBL" id="OLF16243.1"/>
    </source>
</evidence>
<dbReference type="InterPro" id="IPR001647">
    <property type="entry name" value="HTH_TetR"/>
</dbReference>
<dbReference type="InterPro" id="IPR009057">
    <property type="entry name" value="Homeodomain-like_sf"/>
</dbReference>
<dbReference type="PROSITE" id="PS01081">
    <property type="entry name" value="HTH_TETR_1"/>
    <property type="match status" value="1"/>
</dbReference>
<dbReference type="RefSeq" id="WP_075126834.1">
    <property type="nucleotide sequence ID" value="NZ_MSIE01000031.1"/>
</dbReference>
<dbReference type="InterPro" id="IPR023772">
    <property type="entry name" value="DNA-bd_HTH_TetR-type_CS"/>
</dbReference>
<organism evidence="6 7">
    <name type="scientific">Actinophytocola xanthii</name>
    <dbReference type="NCBI Taxonomy" id="1912961"/>
    <lineage>
        <taxon>Bacteria</taxon>
        <taxon>Bacillati</taxon>
        <taxon>Actinomycetota</taxon>
        <taxon>Actinomycetes</taxon>
        <taxon>Pseudonocardiales</taxon>
        <taxon>Pseudonocardiaceae</taxon>
    </lineage>
</organism>
<dbReference type="SUPFAM" id="SSF48498">
    <property type="entry name" value="Tetracyclin repressor-like, C-terminal domain"/>
    <property type="match status" value="1"/>
</dbReference>
<gene>
    <name evidence="6" type="ORF">BU204_17905</name>
</gene>
<dbReference type="SUPFAM" id="SSF46689">
    <property type="entry name" value="Homeodomain-like"/>
    <property type="match status" value="1"/>
</dbReference>
<sequence length="186" mass="19616">MAARTRSDVREAAILTATMALLGELGYDRLTVEAVAGRAGASKATVYRRWAGKADLVAAAVGRYAGAALAYPPPSGDLRADLLALVDALRKSLLDQDAALVLGLLAAMRHDAALAGVVRRIVLDHKREAFAAVLPPSADHGWLAELTSAALLSRLLVTGEPLDEEFLAKLVDTVLLPQLEEPRCGT</sequence>
<proteinExistence type="predicted"/>
<feature type="DNA-binding region" description="H-T-H motif" evidence="4">
    <location>
        <begin position="31"/>
        <end position="50"/>
    </location>
</feature>
<evidence type="ECO:0000256" key="2">
    <source>
        <dbReference type="ARBA" id="ARBA00023125"/>
    </source>
</evidence>
<dbReference type="GO" id="GO:0003700">
    <property type="term" value="F:DNA-binding transcription factor activity"/>
    <property type="evidence" value="ECO:0007669"/>
    <property type="project" value="TreeGrafter"/>
</dbReference>
<name>A0A1Q8CPF2_9PSEU</name>
<keyword evidence="1" id="KW-0805">Transcription regulation</keyword>
<dbReference type="AlphaFoldDB" id="A0A1Q8CPF2"/>
<evidence type="ECO:0000256" key="3">
    <source>
        <dbReference type="ARBA" id="ARBA00023163"/>
    </source>
</evidence>
<dbReference type="InterPro" id="IPR050109">
    <property type="entry name" value="HTH-type_TetR-like_transc_reg"/>
</dbReference>
<dbReference type="Gene3D" id="1.10.357.10">
    <property type="entry name" value="Tetracycline Repressor, domain 2"/>
    <property type="match status" value="1"/>
</dbReference>
<dbReference type="Pfam" id="PF16859">
    <property type="entry name" value="TetR_C_11"/>
    <property type="match status" value="1"/>
</dbReference>
<protein>
    <recommendedName>
        <fullName evidence="5">HTH tetR-type domain-containing protein</fullName>
    </recommendedName>
</protein>
<dbReference type="OrthoDB" id="3626425at2"/>
<dbReference type="EMBL" id="MSIE01000031">
    <property type="protein sequence ID" value="OLF16243.1"/>
    <property type="molecule type" value="Genomic_DNA"/>
</dbReference>
<dbReference type="InterPro" id="IPR011075">
    <property type="entry name" value="TetR_C"/>
</dbReference>
<evidence type="ECO:0000259" key="5">
    <source>
        <dbReference type="PROSITE" id="PS50977"/>
    </source>
</evidence>
<dbReference type="Gene3D" id="1.10.10.60">
    <property type="entry name" value="Homeodomain-like"/>
    <property type="match status" value="1"/>
</dbReference>
<keyword evidence="7" id="KW-1185">Reference proteome</keyword>
<dbReference type="PANTHER" id="PTHR30055:SF148">
    <property type="entry name" value="TETR-FAMILY TRANSCRIPTIONAL REGULATOR"/>
    <property type="match status" value="1"/>
</dbReference>
<feature type="domain" description="HTH tetR-type" evidence="5">
    <location>
        <begin position="8"/>
        <end position="68"/>
    </location>
</feature>
<evidence type="ECO:0000313" key="7">
    <source>
        <dbReference type="Proteomes" id="UP000185596"/>
    </source>
</evidence>
<dbReference type="PANTHER" id="PTHR30055">
    <property type="entry name" value="HTH-TYPE TRANSCRIPTIONAL REGULATOR RUTR"/>
    <property type="match status" value="1"/>
</dbReference>
<keyword evidence="3" id="KW-0804">Transcription</keyword>
<dbReference type="PROSITE" id="PS50977">
    <property type="entry name" value="HTH_TETR_2"/>
    <property type="match status" value="1"/>
</dbReference>
<keyword evidence="2 4" id="KW-0238">DNA-binding</keyword>
<comment type="caution">
    <text evidence="6">The sequence shown here is derived from an EMBL/GenBank/DDBJ whole genome shotgun (WGS) entry which is preliminary data.</text>
</comment>
<dbReference type="STRING" id="1912961.BU204_17905"/>
<dbReference type="InterPro" id="IPR036271">
    <property type="entry name" value="Tet_transcr_reg_TetR-rel_C_sf"/>
</dbReference>
<evidence type="ECO:0000256" key="1">
    <source>
        <dbReference type="ARBA" id="ARBA00023015"/>
    </source>
</evidence>
<dbReference type="PRINTS" id="PR00455">
    <property type="entry name" value="HTHTETR"/>
</dbReference>
<accession>A0A1Q8CPF2</accession>
<dbReference type="GO" id="GO:0000976">
    <property type="term" value="F:transcription cis-regulatory region binding"/>
    <property type="evidence" value="ECO:0007669"/>
    <property type="project" value="TreeGrafter"/>
</dbReference>
<reference evidence="6 7" key="1">
    <citation type="submission" date="2016-12" db="EMBL/GenBank/DDBJ databases">
        <title>The draft genome sequence of Actinophytocola sp. 11-183.</title>
        <authorList>
            <person name="Wang W."/>
            <person name="Yuan L."/>
        </authorList>
    </citation>
    <scope>NUCLEOTIDE SEQUENCE [LARGE SCALE GENOMIC DNA]</scope>
    <source>
        <strain evidence="6 7">11-183</strain>
    </source>
</reference>
<dbReference type="Proteomes" id="UP000185596">
    <property type="component" value="Unassembled WGS sequence"/>
</dbReference>